<dbReference type="SUPFAM" id="SSF51735">
    <property type="entry name" value="NAD(P)-binding Rossmann-fold domains"/>
    <property type="match status" value="1"/>
</dbReference>
<evidence type="ECO:0000313" key="7">
    <source>
        <dbReference type="EMBL" id="GAA1845185.1"/>
    </source>
</evidence>
<proteinExistence type="inferred from homology"/>
<protein>
    <recommendedName>
        <fullName evidence="6">Ketoreductase domain-containing protein</fullName>
    </recommendedName>
</protein>
<dbReference type="PANTHER" id="PTHR43391">
    <property type="entry name" value="RETINOL DEHYDROGENASE-RELATED"/>
    <property type="match status" value="1"/>
</dbReference>
<dbReference type="SMART" id="SM00822">
    <property type="entry name" value="PKS_KR"/>
    <property type="match status" value="1"/>
</dbReference>
<comment type="similarity">
    <text evidence="1 4">Belongs to the short-chain dehydrogenases/reductases (SDR) family.</text>
</comment>
<reference evidence="7 8" key="1">
    <citation type="journal article" date="2019" name="Int. J. Syst. Evol. Microbiol.">
        <title>The Global Catalogue of Microorganisms (GCM) 10K type strain sequencing project: providing services to taxonomists for standard genome sequencing and annotation.</title>
        <authorList>
            <consortium name="The Broad Institute Genomics Platform"/>
            <consortium name="The Broad Institute Genome Sequencing Center for Infectious Disease"/>
            <person name="Wu L."/>
            <person name="Ma J."/>
        </authorList>
    </citation>
    <scope>NUCLEOTIDE SEQUENCE [LARGE SCALE GENOMIC DNA]</scope>
    <source>
        <strain evidence="7 8">JCM 16009</strain>
    </source>
</reference>
<evidence type="ECO:0000259" key="6">
    <source>
        <dbReference type="SMART" id="SM00822"/>
    </source>
</evidence>
<evidence type="ECO:0000256" key="2">
    <source>
        <dbReference type="ARBA" id="ARBA00022857"/>
    </source>
</evidence>
<dbReference type="InterPro" id="IPR002347">
    <property type="entry name" value="SDR_fam"/>
</dbReference>
<evidence type="ECO:0000256" key="3">
    <source>
        <dbReference type="ARBA" id="ARBA00023002"/>
    </source>
</evidence>
<evidence type="ECO:0000256" key="4">
    <source>
        <dbReference type="RuleBase" id="RU000363"/>
    </source>
</evidence>
<dbReference type="PRINTS" id="PR00081">
    <property type="entry name" value="GDHRDH"/>
</dbReference>
<dbReference type="PROSITE" id="PS00061">
    <property type="entry name" value="ADH_SHORT"/>
    <property type="match status" value="1"/>
</dbReference>
<feature type="domain" description="Ketoreductase" evidence="6">
    <location>
        <begin position="9"/>
        <end position="199"/>
    </location>
</feature>
<dbReference type="CDD" id="cd05233">
    <property type="entry name" value="SDR_c"/>
    <property type="match status" value="1"/>
</dbReference>
<feature type="region of interest" description="Disordered" evidence="5">
    <location>
        <begin position="201"/>
        <end position="228"/>
    </location>
</feature>
<keyword evidence="3" id="KW-0560">Oxidoreductase</keyword>
<evidence type="ECO:0000256" key="5">
    <source>
        <dbReference type="SAM" id="MobiDB-lite"/>
    </source>
</evidence>
<dbReference type="InterPro" id="IPR057326">
    <property type="entry name" value="KR_dom"/>
</dbReference>
<dbReference type="InterPro" id="IPR036291">
    <property type="entry name" value="NAD(P)-bd_dom_sf"/>
</dbReference>
<dbReference type="PRINTS" id="PR00080">
    <property type="entry name" value="SDRFAMILY"/>
</dbReference>
<dbReference type="EMBL" id="BAAAQK010000005">
    <property type="protein sequence ID" value="GAA1845185.1"/>
    <property type="molecule type" value="Genomic_DNA"/>
</dbReference>
<keyword evidence="8" id="KW-1185">Reference proteome</keyword>
<dbReference type="Proteomes" id="UP001500449">
    <property type="component" value="Unassembled WGS sequence"/>
</dbReference>
<accession>A0ABN2MZQ7</accession>
<organism evidence="7 8">
    <name type="scientific">Pseudonocardia ailaonensis</name>
    <dbReference type="NCBI Taxonomy" id="367279"/>
    <lineage>
        <taxon>Bacteria</taxon>
        <taxon>Bacillati</taxon>
        <taxon>Actinomycetota</taxon>
        <taxon>Actinomycetes</taxon>
        <taxon>Pseudonocardiales</taxon>
        <taxon>Pseudonocardiaceae</taxon>
        <taxon>Pseudonocardia</taxon>
    </lineage>
</organism>
<keyword evidence="2" id="KW-0521">NADP</keyword>
<name>A0ABN2MZQ7_9PSEU</name>
<dbReference type="Gene3D" id="3.40.50.720">
    <property type="entry name" value="NAD(P)-binding Rossmann-like Domain"/>
    <property type="match status" value="1"/>
</dbReference>
<dbReference type="InterPro" id="IPR020904">
    <property type="entry name" value="Sc_DH/Rdtase_CS"/>
</dbReference>
<comment type="caution">
    <text evidence="7">The sequence shown here is derived from an EMBL/GenBank/DDBJ whole genome shotgun (WGS) entry which is preliminary data.</text>
</comment>
<dbReference type="RefSeq" id="WP_344415870.1">
    <property type="nucleotide sequence ID" value="NZ_BAAAQK010000005.1"/>
</dbReference>
<dbReference type="PANTHER" id="PTHR43391:SF14">
    <property type="entry name" value="DEHYDROGENASE_REDUCTASE SDR FAMILY PROTEIN 7-LIKE"/>
    <property type="match status" value="1"/>
</dbReference>
<gene>
    <name evidence="7" type="ORF">GCM10009836_25880</name>
</gene>
<sequence>MPVTDFTGSVALVTGAAGGIGLGIAEALLAEGARVALADIDTVELGRTVDDLKARGHAVLGVELDVTDRAAWAAAVDLVRETWGELRVLVNNAGVSTLGMPFETIEPTLWDKVVDINLTGVYNGIHASLASLLADGGGHIVNTASVGGLLGIPALGPYVATKFAVVGLSEALRAELSDQGVGVSVLCPASVRSRLWRTSRPVRGLPDVDTPPADASGQSGREGGMDPAEVGRRVVDGVRRNDLYILTHPEIRSWLVRRHDGLVAALDHAGEYVD</sequence>
<dbReference type="Pfam" id="PF00106">
    <property type="entry name" value="adh_short"/>
    <property type="match status" value="1"/>
</dbReference>
<evidence type="ECO:0000256" key="1">
    <source>
        <dbReference type="ARBA" id="ARBA00006484"/>
    </source>
</evidence>
<evidence type="ECO:0000313" key="8">
    <source>
        <dbReference type="Proteomes" id="UP001500449"/>
    </source>
</evidence>